<gene>
    <name evidence="2" type="ORF">GAK30_03188</name>
</gene>
<organism evidence="2 3">
    <name type="scientific">Paracidovorax wautersii</name>
    <dbReference type="NCBI Taxonomy" id="1177982"/>
    <lineage>
        <taxon>Bacteria</taxon>
        <taxon>Pseudomonadati</taxon>
        <taxon>Pseudomonadota</taxon>
        <taxon>Betaproteobacteria</taxon>
        <taxon>Burkholderiales</taxon>
        <taxon>Comamonadaceae</taxon>
        <taxon>Paracidovorax</taxon>
    </lineage>
</organism>
<dbReference type="Proteomes" id="UP000461670">
    <property type="component" value="Unassembled WGS sequence"/>
</dbReference>
<protein>
    <recommendedName>
        <fullName evidence="1">Glycosyltransferase 2-like domain-containing protein</fullName>
    </recommendedName>
</protein>
<name>A0A7V8FLM1_9BURK</name>
<sequence length="269" mass="28849">MATSSSDDEGEGGGRPAVTVVLHVDGRSDALSLVLGAWAAQVERGFEVIMAVAGDGADWLHEAIAPLRPALPYALRMAFGRRGGRSSALNAAIALARSDYLVFSTADCLPRRDFLSTHLALRRPGFFLSGGHWTLPTAARLALEVPQVTSGACFQPAWLRRHGVPPRFWGLAWPFRNACNASGWASDLLVVNGFDERLDGEASELELAARLQHAGIASRDTGRLAVVARLGSAVKAASGWPAQALHRHLRRQVVDWTDHGLIKTEVPPG</sequence>
<dbReference type="Pfam" id="PF00535">
    <property type="entry name" value="Glycos_transf_2"/>
    <property type="match status" value="1"/>
</dbReference>
<evidence type="ECO:0000259" key="1">
    <source>
        <dbReference type="Pfam" id="PF00535"/>
    </source>
</evidence>
<dbReference type="InterPro" id="IPR001173">
    <property type="entry name" value="Glyco_trans_2-like"/>
</dbReference>
<feature type="domain" description="Glycosyltransferase 2-like" evidence="1">
    <location>
        <begin position="79"/>
        <end position="119"/>
    </location>
</feature>
<dbReference type="SUPFAM" id="SSF53448">
    <property type="entry name" value="Nucleotide-diphospho-sugar transferases"/>
    <property type="match status" value="1"/>
</dbReference>
<dbReference type="InterPro" id="IPR029044">
    <property type="entry name" value="Nucleotide-diphossugar_trans"/>
</dbReference>
<accession>A0A7V8FLM1</accession>
<dbReference type="Gene3D" id="3.90.550.10">
    <property type="entry name" value="Spore Coat Polysaccharide Biosynthesis Protein SpsA, Chain A"/>
    <property type="match status" value="1"/>
</dbReference>
<evidence type="ECO:0000313" key="2">
    <source>
        <dbReference type="EMBL" id="KAF1019287.1"/>
    </source>
</evidence>
<dbReference type="AlphaFoldDB" id="A0A7V8FLM1"/>
<evidence type="ECO:0000313" key="3">
    <source>
        <dbReference type="Proteomes" id="UP000461670"/>
    </source>
</evidence>
<reference evidence="3" key="1">
    <citation type="journal article" date="2020" name="MBio">
        <title>Horizontal gene transfer to a defensive symbiont with a reduced genome amongst a multipartite beetle microbiome.</title>
        <authorList>
            <person name="Waterworth S.C."/>
            <person name="Florez L.V."/>
            <person name="Rees E.R."/>
            <person name="Hertweck C."/>
            <person name="Kaltenpoth M."/>
            <person name="Kwan J.C."/>
        </authorList>
    </citation>
    <scope>NUCLEOTIDE SEQUENCE [LARGE SCALE GENOMIC DNA]</scope>
</reference>
<comment type="caution">
    <text evidence="2">The sequence shown here is derived from an EMBL/GenBank/DDBJ whole genome shotgun (WGS) entry which is preliminary data.</text>
</comment>
<dbReference type="EMBL" id="WNDQ01000059">
    <property type="protein sequence ID" value="KAF1019287.1"/>
    <property type="molecule type" value="Genomic_DNA"/>
</dbReference>
<proteinExistence type="predicted"/>